<keyword evidence="1" id="KW-0812">Transmembrane</keyword>
<comment type="caution">
    <text evidence="2">The sequence shown here is derived from an EMBL/GenBank/DDBJ whole genome shotgun (WGS) entry which is preliminary data.</text>
</comment>
<keyword evidence="1" id="KW-1133">Transmembrane helix</keyword>
<feature type="transmembrane region" description="Helical" evidence="1">
    <location>
        <begin position="203"/>
        <end position="225"/>
    </location>
</feature>
<evidence type="ECO:0000313" key="2">
    <source>
        <dbReference type="EMBL" id="MBB6041224.1"/>
    </source>
</evidence>
<dbReference type="AlphaFoldDB" id="A0A7W9W2S8"/>
<dbReference type="InterPro" id="IPR051784">
    <property type="entry name" value="Nod_factor_ABC_transporter"/>
</dbReference>
<feature type="transmembrane region" description="Helical" evidence="1">
    <location>
        <begin position="155"/>
        <end position="173"/>
    </location>
</feature>
<keyword evidence="1" id="KW-0472">Membrane</keyword>
<name>A0A7W9W2S8_9FIRM</name>
<gene>
    <name evidence="2" type="ORF">HNQ46_001201</name>
</gene>
<dbReference type="RefSeq" id="WP_183683819.1">
    <property type="nucleotide sequence ID" value="NZ_JACHHH010000005.1"/>
</dbReference>
<organism evidence="2 3">
    <name type="scientific">Oribacterium sinus</name>
    <dbReference type="NCBI Taxonomy" id="237576"/>
    <lineage>
        <taxon>Bacteria</taxon>
        <taxon>Bacillati</taxon>
        <taxon>Bacillota</taxon>
        <taxon>Clostridia</taxon>
        <taxon>Lachnospirales</taxon>
        <taxon>Lachnospiraceae</taxon>
        <taxon>Oribacterium</taxon>
    </lineage>
</organism>
<accession>A0A7W9W2S8</accession>
<dbReference type="PANTHER" id="PTHR43229">
    <property type="entry name" value="NODULATION PROTEIN J"/>
    <property type="match status" value="1"/>
</dbReference>
<evidence type="ECO:0000256" key="1">
    <source>
        <dbReference type="SAM" id="Phobius"/>
    </source>
</evidence>
<feature type="transmembrane region" description="Helical" evidence="1">
    <location>
        <begin position="95"/>
        <end position="118"/>
    </location>
</feature>
<evidence type="ECO:0000313" key="3">
    <source>
        <dbReference type="Proteomes" id="UP000522163"/>
    </source>
</evidence>
<proteinExistence type="predicted"/>
<dbReference type="Proteomes" id="UP000522163">
    <property type="component" value="Unassembled WGS sequence"/>
</dbReference>
<sequence>MKLMKAEFKKSLIEAASYYPDYIVGLFTDILLLVIVMNTEGEQEEKLFAYLLWVLVNGVLSEASLCISTEKQLGTLQNLMIKPYSIMQIISVKTLIWFMINSVKALVCIGIASLFIKLSFRFEHFYIVILVCFGCMGISYVLSALTLIFTKMASFVSIVGYLFLFLSGSILSLPEYLQYTNPLSAGSHFYALLIYQTAGVKDFFILLMLCVAYFFAGKGIFSFVFQRSKQFKWTY</sequence>
<dbReference type="GeneID" id="85014740"/>
<protein>
    <submittedName>
        <fullName evidence="2">ABC-2 type transport system permease protein</fullName>
    </submittedName>
</protein>
<dbReference type="PANTHER" id="PTHR43229:SF6">
    <property type="entry name" value="ABC-TYPE MULTIDRUG TRANSPORT SYSTEM, PERMEASE COMPONENT"/>
    <property type="match status" value="1"/>
</dbReference>
<feature type="transmembrane region" description="Helical" evidence="1">
    <location>
        <begin position="124"/>
        <end position="148"/>
    </location>
</feature>
<reference evidence="2 3" key="1">
    <citation type="submission" date="2020-08" db="EMBL/GenBank/DDBJ databases">
        <title>Genomic Encyclopedia of Type Strains, Phase IV (KMG-IV): sequencing the most valuable type-strain genomes for metagenomic binning, comparative biology and taxonomic classification.</title>
        <authorList>
            <person name="Goeker M."/>
        </authorList>
    </citation>
    <scope>NUCLEOTIDE SEQUENCE [LARGE SCALE GENOMIC DNA]</scope>
    <source>
        <strain evidence="2 3">DSM 17245</strain>
    </source>
</reference>
<dbReference type="EMBL" id="JACHHH010000005">
    <property type="protein sequence ID" value="MBB6041224.1"/>
    <property type="molecule type" value="Genomic_DNA"/>
</dbReference>